<evidence type="ECO:0000313" key="10">
    <source>
        <dbReference type="EMBL" id="ABC83937.1"/>
    </source>
</evidence>
<dbReference type="SUPFAM" id="SSF51569">
    <property type="entry name" value="Aldolase"/>
    <property type="match status" value="1"/>
</dbReference>
<dbReference type="OrthoDB" id="9802281at2"/>
<dbReference type="RefSeq" id="WP_011423219.1">
    <property type="nucleotide sequence ID" value="NC_007760.1"/>
</dbReference>
<evidence type="ECO:0000256" key="3">
    <source>
        <dbReference type="ARBA" id="ARBA00004845"/>
    </source>
</evidence>
<feature type="domain" description="DAHP synthetase I/KDSA" evidence="9">
    <location>
        <begin position="13"/>
        <end position="260"/>
    </location>
</feature>
<evidence type="ECO:0000256" key="4">
    <source>
        <dbReference type="ARBA" id="ARBA00010499"/>
    </source>
</evidence>
<gene>
    <name evidence="8" type="primary">kdsA</name>
    <name evidence="10" type="ordered locus">Adeh_4173</name>
</gene>
<comment type="pathway">
    <text evidence="2 8">Bacterial outer membrane biogenesis; lipopolysaccharide biosynthesis.</text>
</comment>
<dbReference type="EMBL" id="CP000251">
    <property type="protein sequence ID" value="ABC83937.1"/>
    <property type="molecule type" value="Genomic_DNA"/>
</dbReference>
<dbReference type="AlphaFoldDB" id="Q2IH82"/>
<comment type="catalytic activity">
    <reaction evidence="7 8">
        <text>D-arabinose 5-phosphate + phosphoenolpyruvate + H2O = 3-deoxy-alpha-D-manno-2-octulosonate-8-phosphate + phosphate</text>
        <dbReference type="Rhea" id="RHEA:14053"/>
        <dbReference type="ChEBI" id="CHEBI:15377"/>
        <dbReference type="ChEBI" id="CHEBI:43474"/>
        <dbReference type="ChEBI" id="CHEBI:57693"/>
        <dbReference type="ChEBI" id="CHEBI:58702"/>
        <dbReference type="ChEBI" id="CHEBI:85985"/>
        <dbReference type="EC" id="2.5.1.55"/>
    </reaction>
</comment>
<keyword evidence="5 8" id="KW-0963">Cytoplasm</keyword>
<dbReference type="GO" id="GO:0005737">
    <property type="term" value="C:cytoplasm"/>
    <property type="evidence" value="ECO:0007669"/>
    <property type="project" value="UniProtKB-SubCell"/>
</dbReference>
<dbReference type="NCBIfam" id="NF003543">
    <property type="entry name" value="PRK05198.1"/>
    <property type="match status" value="1"/>
</dbReference>
<dbReference type="HOGENOM" id="CLU_036666_0_0_7"/>
<evidence type="ECO:0000256" key="1">
    <source>
        <dbReference type="ARBA" id="ARBA00004496"/>
    </source>
</evidence>
<comment type="pathway">
    <text evidence="3 8">Carbohydrate biosynthesis; 3-deoxy-D-manno-octulosonate biosynthesis; 3-deoxy-D-manno-octulosonate from D-ribulose 5-phosphate: step 2/3.</text>
</comment>
<dbReference type="InterPro" id="IPR013785">
    <property type="entry name" value="Aldolase_TIM"/>
</dbReference>
<keyword evidence="8" id="KW-0448">Lipopolysaccharide biosynthesis</keyword>
<accession>Q2IH82</accession>
<evidence type="ECO:0000256" key="6">
    <source>
        <dbReference type="ARBA" id="ARBA00022679"/>
    </source>
</evidence>
<dbReference type="HAMAP" id="MF_00056">
    <property type="entry name" value="KDO8P_synth"/>
    <property type="match status" value="1"/>
</dbReference>
<dbReference type="PANTHER" id="PTHR21057">
    <property type="entry name" value="PHOSPHO-2-DEHYDRO-3-DEOXYHEPTONATE ALDOLASE"/>
    <property type="match status" value="1"/>
</dbReference>
<evidence type="ECO:0000313" key="11">
    <source>
        <dbReference type="Proteomes" id="UP000001935"/>
    </source>
</evidence>
<sequence>MSQPILARVGGHLVGDGQPLLLIAGPCVMEDEAHGLRHARRVKELAAQHGVPVVFKASFDKANRSSGKSYRGPGLEAGLAAFQAVKRETGLPCLTDVHETWQAEPAGRVVDVLQVPAFLCRQTDLVIACARHGRAVNVKKGQFLAPREMRHAIAKCREGGNENVFLTERGATFGYGNLVVDMRALVQMRELGVPVCMDATHSVQMPGSGGDTTAGDRQFVAPLARAAAAVGIDALFMEIHEDPAVAKSDGPNSLDFPTADRVLREVLAVRRALGQP</sequence>
<dbReference type="NCBIfam" id="TIGR01362">
    <property type="entry name" value="KDO8P_synth"/>
    <property type="match status" value="1"/>
</dbReference>
<evidence type="ECO:0000256" key="5">
    <source>
        <dbReference type="ARBA" id="ARBA00022490"/>
    </source>
</evidence>
<evidence type="ECO:0000256" key="8">
    <source>
        <dbReference type="HAMAP-Rule" id="MF_00056"/>
    </source>
</evidence>
<evidence type="ECO:0000256" key="7">
    <source>
        <dbReference type="ARBA" id="ARBA00049112"/>
    </source>
</evidence>
<dbReference type="Gene3D" id="3.20.20.70">
    <property type="entry name" value="Aldolase class I"/>
    <property type="match status" value="1"/>
</dbReference>
<dbReference type="GO" id="GO:0008676">
    <property type="term" value="F:3-deoxy-8-phosphooctulonate synthase activity"/>
    <property type="evidence" value="ECO:0007669"/>
    <property type="project" value="UniProtKB-UniRule"/>
</dbReference>
<dbReference type="UniPathway" id="UPA00357">
    <property type="reaction ID" value="UER00474"/>
</dbReference>
<organism evidence="10 11">
    <name type="scientific">Anaeromyxobacter dehalogenans (strain 2CP-C)</name>
    <dbReference type="NCBI Taxonomy" id="290397"/>
    <lineage>
        <taxon>Bacteria</taxon>
        <taxon>Pseudomonadati</taxon>
        <taxon>Myxococcota</taxon>
        <taxon>Myxococcia</taxon>
        <taxon>Myxococcales</taxon>
        <taxon>Cystobacterineae</taxon>
        <taxon>Anaeromyxobacteraceae</taxon>
        <taxon>Anaeromyxobacter</taxon>
    </lineage>
</organism>
<dbReference type="GO" id="GO:0019294">
    <property type="term" value="P:keto-3-deoxy-D-manno-octulosonic acid biosynthetic process"/>
    <property type="evidence" value="ECO:0007669"/>
    <property type="project" value="UniProtKB-UniRule"/>
</dbReference>
<dbReference type="InterPro" id="IPR006218">
    <property type="entry name" value="DAHP1/KDSA"/>
</dbReference>
<dbReference type="Pfam" id="PF00793">
    <property type="entry name" value="DAHP_synth_1"/>
    <property type="match status" value="1"/>
</dbReference>
<proteinExistence type="inferred from homology"/>
<keyword evidence="6 8" id="KW-0808">Transferase</keyword>
<evidence type="ECO:0000259" key="9">
    <source>
        <dbReference type="Pfam" id="PF00793"/>
    </source>
</evidence>
<dbReference type="eggNOG" id="COG2877">
    <property type="taxonomic scope" value="Bacteria"/>
</dbReference>
<dbReference type="STRING" id="290397.Adeh_4173"/>
<dbReference type="InterPro" id="IPR006269">
    <property type="entry name" value="KDO8P_synthase"/>
</dbReference>
<comment type="similarity">
    <text evidence="4 8">Belongs to the KdsA family.</text>
</comment>
<name>Q2IH82_ANADE</name>
<comment type="subcellular location">
    <subcellularLocation>
        <location evidence="1 8">Cytoplasm</location>
    </subcellularLocation>
</comment>
<protein>
    <recommendedName>
        <fullName evidence="8">2-dehydro-3-deoxyphosphooctonate aldolase</fullName>
        <ecNumber evidence="8">2.5.1.55</ecNumber>
    </recommendedName>
    <alternativeName>
        <fullName evidence="8">3-deoxy-D-manno-octulosonic acid 8-phosphate synthase</fullName>
    </alternativeName>
    <alternativeName>
        <fullName evidence="8">KDO-8-phosphate synthase</fullName>
        <shortName evidence="8">KDO 8-P synthase</shortName>
        <shortName evidence="8">KDOPS</shortName>
    </alternativeName>
    <alternativeName>
        <fullName evidence="8">Phospho-2-dehydro-3-deoxyoctonate aldolase</fullName>
    </alternativeName>
</protein>
<dbReference type="EC" id="2.5.1.55" evidence="8"/>
<reference evidence="10 11" key="1">
    <citation type="submission" date="2006-01" db="EMBL/GenBank/DDBJ databases">
        <title>Complete sequence of Anaeromyxobacter dehalogenans 2CP-C.</title>
        <authorList>
            <consortium name="US DOE Joint Genome Institute"/>
            <person name="Copeland A."/>
            <person name="Lucas S."/>
            <person name="Lapidus A."/>
            <person name="Barry K."/>
            <person name="Detter J.C."/>
            <person name="Glavina T."/>
            <person name="Hammon N."/>
            <person name="Israni S."/>
            <person name="Pitluck S."/>
            <person name="Brettin T."/>
            <person name="Bruce D."/>
            <person name="Han C."/>
            <person name="Tapia R."/>
            <person name="Gilna P."/>
            <person name="Kiss H."/>
            <person name="Schmutz J."/>
            <person name="Larimer F."/>
            <person name="Land M."/>
            <person name="Kyrpides N."/>
            <person name="Anderson I."/>
            <person name="Sanford R.A."/>
            <person name="Ritalahti K.M."/>
            <person name="Thomas H.S."/>
            <person name="Kirby J.R."/>
            <person name="Zhulin I.B."/>
            <person name="Loeffler F.E."/>
            <person name="Richardson P."/>
        </authorList>
    </citation>
    <scope>NUCLEOTIDE SEQUENCE [LARGE SCALE GENOMIC DNA]</scope>
    <source>
        <strain evidence="10 11">2CP-C</strain>
    </source>
</reference>
<dbReference type="Proteomes" id="UP000001935">
    <property type="component" value="Chromosome"/>
</dbReference>
<evidence type="ECO:0000256" key="2">
    <source>
        <dbReference type="ARBA" id="ARBA00004756"/>
    </source>
</evidence>
<dbReference type="UniPathway" id="UPA00030"/>
<dbReference type="KEGG" id="ade:Adeh_4173"/>